<reference evidence="1" key="1">
    <citation type="submission" date="2021-07" db="EMBL/GenBank/DDBJ databases">
        <authorList>
            <person name="Stanton E."/>
        </authorList>
    </citation>
    <scope>NUCLEOTIDE SEQUENCE</scope>
    <source>
        <strain evidence="1">2021EL-01139</strain>
    </source>
</reference>
<organism evidence="1 2">
    <name type="scientific">Providencia rettgeri</name>
    <dbReference type="NCBI Taxonomy" id="587"/>
    <lineage>
        <taxon>Bacteria</taxon>
        <taxon>Pseudomonadati</taxon>
        <taxon>Pseudomonadota</taxon>
        <taxon>Gammaproteobacteria</taxon>
        <taxon>Enterobacterales</taxon>
        <taxon>Morganellaceae</taxon>
        <taxon>Providencia</taxon>
    </lineage>
</organism>
<proteinExistence type="predicted"/>
<name>A0AAE2ZJ03_PRORE</name>
<evidence type="ECO:0000313" key="1">
    <source>
        <dbReference type="EMBL" id="MBW3119058.1"/>
    </source>
</evidence>
<dbReference type="EMBL" id="JAHWLI010000164">
    <property type="protein sequence ID" value="MBW3119058.1"/>
    <property type="molecule type" value="Genomic_DNA"/>
</dbReference>
<evidence type="ECO:0000313" key="2">
    <source>
        <dbReference type="Proteomes" id="UP001155882"/>
    </source>
</evidence>
<dbReference type="AlphaFoldDB" id="A0AAE2ZJ03"/>
<accession>A0AAE2ZJ03</accession>
<protein>
    <submittedName>
        <fullName evidence="1">IucA/IucC family siderophore biosynthesis protein</fullName>
    </submittedName>
</protein>
<feature type="non-terminal residue" evidence="1">
    <location>
        <position position="74"/>
    </location>
</feature>
<gene>
    <name evidence="1" type="ORF">KYI77_21755</name>
</gene>
<dbReference type="Proteomes" id="UP001155882">
    <property type="component" value="Unassembled WGS sequence"/>
</dbReference>
<sequence length="74" mass="8938">MISNPIKKVAFNINEKHSNNNALRRLIHCLFAENLIDKKQVYWDIDHCGYIYKFKKTPYKILFKNMEIYPVDTF</sequence>
<comment type="caution">
    <text evidence="1">The sequence shown here is derived from an EMBL/GenBank/DDBJ whole genome shotgun (WGS) entry which is preliminary data.</text>
</comment>